<comment type="caution">
    <text evidence="6">The sequence shown here is derived from an EMBL/GenBank/DDBJ whole genome shotgun (WGS) entry which is preliminary data.</text>
</comment>
<dbReference type="PANTHER" id="PTHR45626:SF51">
    <property type="entry name" value="SNF2-RELATED DOMAIN-CONTAINING PROTEIN"/>
    <property type="match status" value="1"/>
</dbReference>
<evidence type="ECO:0000256" key="2">
    <source>
        <dbReference type="ARBA" id="ARBA00022801"/>
    </source>
</evidence>
<dbReference type="SMART" id="SM00487">
    <property type="entry name" value="DEXDc"/>
    <property type="match status" value="1"/>
</dbReference>
<evidence type="ECO:0000256" key="3">
    <source>
        <dbReference type="ARBA" id="ARBA00022840"/>
    </source>
</evidence>
<dbReference type="PANTHER" id="PTHR45626">
    <property type="entry name" value="TRANSCRIPTION TERMINATION FACTOR 2-RELATED"/>
    <property type="match status" value="1"/>
</dbReference>
<feature type="compositionally biased region" description="Polar residues" evidence="4">
    <location>
        <begin position="883"/>
        <end position="898"/>
    </location>
</feature>
<dbReference type="InterPro" id="IPR027417">
    <property type="entry name" value="P-loop_NTPase"/>
</dbReference>
<dbReference type="SUPFAM" id="SSF52540">
    <property type="entry name" value="P-loop containing nucleoside triphosphate hydrolases"/>
    <property type="match status" value="2"/>
</dbReference>
<proteinExistence type="predicted"/>
<dbReference type="InterPro" id="IPR049730">
    <property type="entry name" value="SNF2/RAD54-like_C"/>
</dbReference>
<keyword evidence="2" id="KW-0378">Hydrolase</keyword>
<feature type="domain" description="Helicase C-terminal" evidence="5">
    <location>
        <begin position="941"/>
        <end position="1089"/>
    </location>
</feature>
<dbReference type="Proteomes" id="UP001590950">
    <property type="component" value="Unassembled WGS sequence"/>
</dbReference>
<accession>A0ABR4AM44</accession>
<dbReference type="PROSITE" id="PS51194">
    <property type="entry name" value="HELICASE_CTER"/>
    <property type="match status" value="1"/>
</dbReference>
<feature type="region of interest" description="Disordered" evidence="4">
    <location>
        <begin position="1257"/>
        <end position="1276"/>
    </location>
</feature>
<protein>
    <recommendedName>
        <fullName evidence="5">Helicase C-terminal domain-containing protein</fullName>
    </recommendedName>
</protein>
<feature type="region of interest" description="Disordered" evidence="4">
    <location>
        <begin position="1181"/>
        <end position="1245"/>
    </location>
</feature>
<dbReference type="InterPro" id="IPR050628">
    <property type="entry name" value="SNF2_RAD54_helicase_TF"/>
</dbReference>
<dbReference type="InterPro" id="IPR000330">
    <property type="entry name" value="SNF2_N"/>
</dbReference>
<name>A0ABR4AM44_9LECA</name>
<feature type="compositionally biased region" description="Polar residues" evidence="4">
    <location>
        <begin position="1215"/>
        <end position="1232"/>
    </location>
</feature>
<reference evidence="6 7" key="1">
    <citation type="submission" date="2024-09" db="EMBL/GenBank/DDBJ databases">
        <title>Rethinking Asexuality: The Enigmatic Case of Functional Sexual Genes in Lepraria (Stereocaulaceae).</title>
        <authorList>
            <person name="Doellman M."/>
            <person name="Sun Y."/>
            <person name="Barcenas-Pena A."/>
            <person name="Lumbsch H.T."/>
            <person name="Grewe F."/>
        </authorList>
    </citation>
    <scope>NUCLEOTIDE SEQUENCE [LARGE SCALE GENOMIC DNA]</scope>
    <source>
        <strain evidence="6 7">Mercado 3170</strain>
    </source>
</reference>
<dbReference type="CDD" id="cd18793">
    <property type="entry name" value="SF2_C_SNF"/>
    <property type="match status" value="1"/>
</dbReference>
<organism evidence="6 7">
    <name type="scientific">Stereocaulon virgatum</name>
    <dbReference type="NCBI Taxonomy" id="373712"/>
    <lineage>
        <taxon>Eukaryota</taxon>
        <taxon>Fungi</taxon>
        <taxon>Dikarya</taxon>
        <taxon>Ascomycota</taxon>
        <taxon>Pezizomycotina</taxon>
        <taxon>Lecanoromycetes</taxon>
        <taxon>OSLEUM clade</taxon>
        <taxon>Lecanoromycetidae</taxon>
        <taxon>Lecanorales</taxon>
        <taxon>Lecanorineae</taxon>
        <taxon>Stereocaulaceae</taxon>
        <taxon>Stereocaulon</taxon>
    </lineage>
</organism>
<evidence type="ECO:0000259" key="5">
    <source>
        <dbReference type="PROSITE" id="PS51194"/>
    </source>
</evidence>
<dbReference type="Gene3D" id="3.40.50.300">
    <property type="entry name" value="P-loop containing nucleotide triphosphate hydrolases"/>
    <property type="match status" value="2"/>
</dbReference>
<dbReference type="InterPro" id="IPR001650">
    <property type="entry name" value="Helicase_C-like"/>
</dbReference>
<dbReference type="InterPro" id="IPR014001">
    <property type="entry name" value="Helicase_ATP-bd"/>
</dbReference>
<feature type="compositionally biased region" description="Basic and acidic residues" evidence="4">
    <location>
        <begin position="1192"/>
        <end position="1207"/>
    </location>
</feature>
<feature type="region of interest" description="Disordered" evidence="4">
    <location>
        <begin position="822"/>
        <end position="899"/>
    </location>
</feature>
<evidence type="ECO:0000256" key="4">
    <source>
        <dbReference type="SAM" id="MobiDB-lite"/>
    </source>
</evidence>
<keyword evidence="3" id="KW-0067">ATP-binding</keyword>
<feature type="region of interest" description="Disordered" evidence="4">
    <location>
        <begin position="1128"/>
        <end position="1166"/>
    </location>
</feature>
<sequence>MADRNGLPDILDSYIPLGSLTLSLDVRGSGYISRDDWTVSNDIWLAFHEYLVSRDAGPVAFARSLADNKWVRVHARKHKAIEDFATMRVYVLPDDVGRRQVDRSNGYLRKILIKLVNELDTSLKSWEGYHSPNDSSQHYRFESSNDDSLFYLFNTLPSPVPTPSPASCPISNEAIESISGSVKLPGLLTRLYPYQKRTAATMIKREVEPARALDPRLTLMQGPTGQAFYYDRDTGVLLRHQRVYDEARGGILGESMGLGKTLICLAVIVATKGHWPVVPPEYSLDLHPVRPKVGSLMEMAAAAVGHSQIPWRTIFGNLSRAGEDHKSCLTILEDNVGSYVIPAPVARWSRRPSTIPQGKTIRLSTATLIIVPQNLLSQWRSEISEHVEEGCLKLLCLDPADEHPFPLADKLLQYDIILMSRQRFEHEMVPSETAKARSKVKAEASAKGGCSCSLDEDCHCSTSHEYQSPLRDLHFLRIVIDEGHEFSSSGRSGRAYWALQMLHVDRRWVVSGTPANGLLGVEVGTATYETSDGIENALKTITADVLQARRKESALSQERKDLEKLGLLVAGFLQVKPWSNSKDEDPASWHKYIMPYEDGRRKVRSLKTLLESLVVRHRIADIEADIQLPTLHNRVVYLQPSWHDKLSINLFILTLTANAVTSERVDEDYMFHPKNRRQLHILISNLRQSGFYWTSFSPEGVAKTLKVTRAYYEEHENLTTDGQWLDRKLIEKVLTFGDLVLNSASWRCFAEMHEMGMFVEDFPAEARAPWSLVPCQDSDPLLVGATQLAKAQTWVDSHLYSPNPLHGLAGVGTSTMKKLWHDLQPGGGAVTPDDFLPREGPAAKSPPQKKPLSTHTRVPTLTQKQTISRAKAGPSLRKFKQAPDTQRPSDTPNDSGSTVPKLALKSALKASVTNVPVDPFPLDSPLAKARLSGTASAKLSYLLDRISVLHQDEKILVFYEGDHIAWYIAQALDLIDVRYLIYTKTLTLERQNAYITTFNTTETFRVLLMNVHQAAHGLHIASASRVFFVNPVWQPNVEAQAIKRAHRIGQTRPVHVETLVLKDTLEDQMLQRRKGMTAQEHQRAERSLLDDDTMSTIIKNAQFIPLQANEIHDVRKQVARLQIPQQLFGRPGKGVGNVDDPDADLIFPTNSPSSKKSRKRKSDVGQIDRFSGYASFSAMEEANASGASSQRRKSESEHAPDIDDLPPRRRKTANVRFSTNLGADAPESSSRMNESDSIDSPNYDDSSLVTRKVSIDFGSLDGGDADPSRSLTSEPITSFSASGFRRRVGFNLGEGSEEARSLFGGGGSAS</sequence>
<keyword evidence="1" id="KW-0547">Nucleotide-binding</keyword>
<evidence type="ECO:0000313" key="7">
    <source>
        <dbReference type="Proteomes" id="UP001590950"/>
    </source>
</evidence>
<dbReference type="EMBL" id="JBEFKJ010000003">
    <property type="protein sequence ID" value="KAL2046807.1"/>
    <property type="molecule type" value="Genomic_DNA"/>
</dbReference>
<evidence type="ECO:0000313" key="6">
    <source>
        <dbReference type="EMBL" id="KAL2046807.1"/>
    </source>
</evidence>
<evidence type="ECO:0000256" key="1">
    <source>
        <dbReference type="ARBA" id="ARBA00022741"/>
    </source>
</evidence>
<dbReference type="Pfam" id="PF00271">
    <property type="entry name" value="Helicase_C"/>
    <property type="match status" value="1"/>
</dbReference>
<dbReference type="Pfam" id="PF00176">
    <property type="entry name" value="SNF2-rel_dom"/>
    <property type="match status" value="1"/>
</dbReference>
<gene>
    <name evidence="6" type="ORF">N7G274_000825</name>
</gene>
<feature type="compositionally biased region" description="Polar residues" evidence="4">
    <location>
        <begin position="851"/>
        <end position="868"/>
    </location>
</feature>
<keyword evidence="7" id="KW-1185">Reference proteome</keyword>